<organism evidence="3 4">
    <name type="scientific">Amazona aestiva</name>
    <name type="common">Blue-fronted Amazon parrot</name>
    <dbReference type="NCBI Taxonomy" id="12930"/>
    <lineage>
        <taxon>Eukaryota</taxon>
        <taxon>Metazoa</taxon>
        <taxon>Chordata</taxon>
        <taxon>Craniata</taxon>
        <taxon>Vertebrata</taxon>
        <taxon>Euteleostomi</taxon>
        <taxon>Archelosauria</taxon>
        <taxon>Archosauria</taxon>
        <taxon>Dinosauria</taxon>
        <taxon>Saurischia</taxon>
        <taxon>Theropoda</taxon>
        <taxon>Coelurosauria</taxon>
        <taxon>Aves</taxon>
        <taxon>Neognathae</taxon>
        <taxon>Neoaves</taxon>
        <taxon>Telluraves</taxon>
        <taxon>Australaves</taxon>
        <taxon>Psittaciformes</taxon>
        <taxon>Psittacidae</taxon>
        <taxon>Amazona</taxon>
    </lineage>
</organism>
<dbReference type="AlphaFoldDB" id="A0A0Q3NS02"/>
<name>A0A0Q3NS02_AMAAE</name>
<evidence type="ECO:0000256" key="1">
    <source>
        <dbReference type="SAM" id="MobiDB-lite"/>
    </source>
</evidence>
<keyword evidence="4" id="KW-1185">Reference proteome</keyword>
<protein>
    <recommendedName>
        <fullName evidence="2">CCDC81 HU domain-containing protein</fullName>
    </recommendedName>
</protein>
<dbReference type="EMBL" id="LMAW01000649">
    <property type="protein sequence ID" value="KQK96037.1"/>
    <property type="molecule type" value="Genomic_DNA"/>
</dbReference>
<evidence type="ECO:0000259" key="2">
    <source>
        <dbReference type="Pfam" id="PF18289"/>
    </source>
</evidence>
<dbReference type="Pfam" id="PF18289">
    <property type="entry name" value="HU-CCDC81_euk_2"/>
    <property type="match status" value="1"/>
</dbReference>
<sequence>MQKIKSSEFARIWASASYYLSQRLALHQVGPTSSSPPILMKDVHIPGLGTFAVVREQVVSKQKDWVVVVRPVFHLANAIMQDHGLRYSHTDILGHRRVEQLPCAQIASDNGVSESTVRLYMERTIHLFQICLENRKKAALVWGDVGMVIIQGKDVRTKFYTDFLQRLNGTGKMLQALLEMPEMRDSVILSRDTAASQTPSGHVIVLPWYKPETMLKMPRVKADLRGHVNATQEGRGKAYSSGQKEDLAEKHLLHREKLSPNRLSARTVKSEQAWKAEGSEPPARQLPAIQGTILKEEEEKGKLFPASEIRTVDFIARAIEKREEDENWEQNLPKHIQKYMAEEEKKETEPREEKKRKRRSSAAIKAKTESKMEAPRSQESSCSKQPPVVSLTGWEMEKSSINFLEVMVEDWEDAREEPPTVPEEDPVPPKRSFSPRTHQALREVVTCILRQVNRKSRGQRDEQADLHDKLKWTGKVVTVEEAEEKQT</sequence>
<dbReference type="InterPro" id="IPR040673">
    <property type="entry name" value="CCDC81_HU_dom_2"/>
</dbReference>
<dbReference type="InterPro" id="IPR026295">
    <property type="entry name" value="CCD81"/>
</dbReference>
<feature type="compositionally biased region" description="Basic and acidic residues" evidence="1">
    <location>
        <begin position="366"/>
        <end position="376"/>
    </location>
</feature>
<dbReference type="PANTHER" id="PTHR14362:SF2">
    <property type="entry name" value="COILED-COIL DOMAIN-CONTAINING PROTEIN 81"/>
    <property type="match status" value="1"/>
</dbReference>
<comment type="caution">
    <text evidence="3">The sequence shown here is derived from an EMBL/GenBank/DDBJ whole genome shotgun (WGS) entry which is preliminary data.</text>
</comment>
<feature type="region of interest" description="Disordered" evidence="1">
    <location>
        <begin position="341"/>
        <end position="387"/>
    </location>
</feature>
<dbReference type="OrthoDB" id="125906at2759"/>
<dbReference type="PANTHER" id="PTHR14362">
    <property type="entry name" value="COILED-COIL DOMAIN-CONTAINING PROTEIN 81"/>
    <property type="match status" value="1"/>
</dbReference>
<feature type="region of interest" description="Disordered" evidence="1">
    <location>
        <begin position="412"/>
        <end position="438"/>
    </location>
</feature>
<dbReference type="GO" id="GO:0005815">
    <property type="term" value="C:microtubule organizing center"/>
    <property type="evidence" value="ECO:0007669"/>
    <property type="project" value="TreeGrafter"/>
</dbReference>
<feature type="compositionally biased region" description="Basic and acidic residues" evidence="1">
    <location>
        <begin position="341"/>
        <end position="353"/>
    </location>
</feature>
<evidence type="ECO:0000313" key="4">
    <source>
        <dbReference type="Proteomes" id="UP000051836"/>
    </source>
</evidence>
<evidence type="ECO:0000313" key="3">
    <source>
        <dbReference type="EMBL" id="KQK96037.1"/>
    </source>
</evidence>
<accession>A0A0Q3NS02</accession>
<gene>
    <name evidence="3" type="ORF">AAES_34469</name>
</gene>
<reference evidence="3 4" key="1">
    <citation type="submission" date="2015-10" db="EMBL/GenBank/DDBJ databases">
        <authorList>
            <person name="Gilbert D.G."/>
        </authorList>
    </citation>
    <scope>NUCLEOTIDE SEQUENCE [LARGE SCALE GENOMIC DNA]</scope>
    <source>
        <strain evidence="3">FVVF132</strain>
    </source>
</reference>
<feature type="domain" description="CCDC81 HU" evidence="2">
    <location>
        <begin position="98"/>
        <end position="171"/>
    </location>
</feature>
<proteinExistence type="predicted"/>
<dbReference type="Proteomes" id="UP000051836">
    <property type="component" value="Unassembled WGS sequence"/>
</dbReference>